<dbReference type="OrthoDB" id="5949865at2759"/>
<dbReference type="PANTHER" id="PTHR10358">
    <property type="entry name" value="ENDOSULFINE"/>
    <property type="match status" value="1"/>
</dbReference>
<evidence type="ECO:0000313" key="4">
    <source>
        <dbReference type="EMBL" id="RSH94681.1"/>
    </source>
</evidence>
<dbReference type="GO" id="GO:0004864">
    <property type="term" value="F:protein phosphatase inhibitor activity"/>
    <property type="evidence" value="ECO:0007669"/>
    <property type="project" value="TreeGrafter"/>
</dbReference>
<feature type="region of interest" description="Disordered" evidence="3">
    <location>
        <begin position="124"/>
        <end position="178"/>
    </location>
</feature>
<evidence type="ECO:0000313" key="5">
    <source>
        <dbReference type="Proteomes" id="UP000279259"/>
    </source>
</evidence>
<organism evidence="4 5">
    <name type="scientific">Saitozyma podzolica</name>
    <dbReference type="NCBI Taxonomy" id="1890683"/>
    <lineage>
        <taxon>Eukaryota</taxon>
        <taxon>Fungi</taxon>
        <taxon>Dikarya</taxon>
        <taxon>Basidiomycota</taxon>
        <taxon>Agaricomycotina</taxon>
        <taxon>Tremellomycetes</taxon>
        <taxon>Tremellales</taxon>
        <taxon>Trimorphomycetaceae</taxon>
        <taxon>Saitozyma</taxon>
    </lineage>
</organism>
<proteinExistence type="inferred from homology"/>
<reference evidence="4 5" key="1">
    <citation type="submission" date="2018-11" db="EMBL/GenBank/DDBJ databases">
        <title>Genome sequence of Saitozyma podzolica DSM 27192.</title>
        <authorList>
            <person name="Aliyu H."/>
            <person name="Gorte O."/>
            <person name="Ochsenreither K."/>
        </authorList>
    </citation>
    <scope>NUCLEOTIDE SEQUENCE [LARGE SCALE GENOMIC DNA]</scope>
    <source>
        <strain evidence="4 5">DSM 27192</strain>
    </source>
</reference>
<gene>
    <name evidence="4" type="ORF">EHS25_004486</name>
</gene>
<dbReference type="GO" id="GO:0005737">
    <property type="term" value="C:cytoplasm"/>
    <property type="evidence" value="ECO:0007669"/>
    <property type="project" value="TreeGrafter"/>
</dbReference>
<comment type="similarity">
    <text evidence="1 2">Belongs to the endosulfine family.</text>
</comment>
<feature type="region of interest" description="Disordered" evidence="3">
    <location>
        <begin position="42"/>
        <end position="100"/>
    </location>
</feature>
<comment type="caution">
    <text evidence="4">The sequence shown here is derived from an EMBL/GenBank/DDBJ whole genome shotgun (WGS) entry which is preliminary data.</text>
</comment>
<protein>
    <recommendedName>
        <fullName evidence="2">mRNA stability protein</fullName>
    </recommendedName>
</protein>
<dbReference type="PANTHER" id="PTHR10358:SF6">
    <property type="entry name" value="ENDOSULFINE, ISOFORM A"/>
    <property type="match status" value="1"/>
</dbReference>
<dbReference type="EMBL" id="RSCD01000002">
    <property type="protein sequence ID" value="RSH94681.1"/>
    <property type="molecule type" value="Genomic_DNA"/>
</dbReference>
<dbReference type="STRING" id="1890683.A0A427YUK8"/>
<dbReference type="Pfam" id="PF04667">
    <property type="entry name" value="Endosulfine"/>
    <property type="match status" value="1"/>
</dbReference>
<name>A0A427YUK8_9TREE</name>
<evidence type="ECO:0000256" key="2">
    <source>
        <dbReference type="RuleBase" id="RU363120"/>
    </source>
</evidence>
<comment type="function">
    <text evidence="2">Plays an essential role in initiation of the G0 program by preventing the degradation of specific nutrient-regulated mRNAs via the 5'-3' mRNA decay pathway.</text>
</comment>
<dbReference type="InterPro" id="IPR006760">
    <property type="entry name" value="Endosulphine"/>
</dbReference>
<sequence>MSEQDQKAFKMYGKVPGKNLLTKMQKDRKYFDSGDYMMSKAGVPTAQAPGTTIPTPEGVPHASPPSNGIPVPGILATSPGSGALPSPGLNEQGPTERLFPIHGVGVGISPQATSEAIEMPAGFGHMRRGSESHRTSPPGTLREGSLPSSFPIHHPGTLGSSPVKTSALAKRLDEEMEG</sequence>
<evidence type="ECO:0000256" key="3">
    <source>
        <dbReference type="SAM" id="MobiDB-lite"/>
    </source>
</evidence>
<accession>A0A427YUK8</accession>
<evidence type="ECO:0000256" key="1">
    <source>
        <dbReference type="ARBA" id="ARBA00010520"/>
    </source>
</evidence>
<dbReference type="Proteomes" id="UP000279259">
    <property type="component" value="Unassembled WGS sequence"/>
</dbReference>
<dbReference type="AlphaFoldDB" id="A0A427YUK8"/>
<keyword evidence="5" id="KW-1185">Reference proteome</keyword>